<accession>A0A2R4MGF2</accession>
<dbReference type="AlphaFoldDB" id="A0A2R4MGF2"/>
<reference evidence="1 2" key="1">
    <citation type="submission" date="2017-05" db="EMBL/GenBank/DDBJ databases">
        <title>Genome Analysis of Maritalea myrionectae HL2708#5.</title>
        <authorList>
            <consortium name="Cotde Inc.-PKNU"/>
            <person name="Jang D."/>
            <person name="Oh H.-M."/>
        </authorList>
    </citation>
    <scope>NUCLEOTIDE SEQUENCE [LARGE SCALE GENOMIC DNA]</scope>
    <source>
        <strain evidence="1 2">HL2708#5</strain>
    </source>
</reference>
<evidence type="ECO:0008006" key="3">
    <source>
        <dbReference type="Google" id="ProtNLM"/>
    </source>
</evidence>
<sequence>MTNTAKLGLPLIQPDQALKHVTHNEALHALDLLCQIQLEQLDATTPPDPATVGKAYALADVPNGEWGDHGGEVAFYTDAGWRYAVPQNGWLAWNMDDQSLYLFEAGGWTSFLARFDELNNLNLLGLGATADSYNKLLAKTPSSLFSAEYPADGGSGDTRVTLNKATLGNAAILALQSNWSNRMEMGLLNDDDLTLRLSPDGSAWATLFKGNAQTGQLELPNGVVGEVQGVTQKASILPDSGRFAAEKTGTVTAFVAPSYLKNENGSSFSSHAKFHYDSSTYGGAGTALDSEVQALADLLRESWAARYHPEFWVAKCTAASSGYYENTQSGVSKYRQLAYGGLFGTRQSASIYVKAKTGTWLLSASECDVQVDGVAVSGYQLLTASDGWVHVGAQYAAASRAAKHQFVDLLPFYANSGDELLFALPSVFNDRIKIDPLEGLVPSIFSVS</sequence>
<dbReference type="Pfam" id="PF10983">
    <property type="entry name" value="DUF2793"/>
    <property type="match status" value="1"/>
</dbReference>
<organism evidence="1 2">
    <name type="scientific">Maritalea myrionectae</name>
    <dbReference type="NCBI Taxonomy" id="454601"/>
    <lineage>
        <taxon>Bacteria</taxon>
        <taxon>Pseudomonadati</taxon>
        <taxon>Pseudomonadota</taxon>
        <taxon>Alphaproteobacteria</taxon>
        <taxon>Hyphomicrobiales</taxon>
        <taxon>Devosiaceae</taxon>
        <taxon>Maritalea</taxon>
    </lineage>
</organism>
<dbReference type="EMBL" id="CP021330">
    <property type="protein sequence ID" value="AVX05127.1"/>
    <property type="molecule type" value="Genomic_DNA"/>
</dbReference>
<evidence type="ECO:0000313" key="1">
    <source>
        <dbReference type="EMBL" id="AVX05127.1"/>
    </source>
</evidence>
<evidence type="ECO:0000313" key="2">
    <source>
        <dbReference type="Proteomes" id="UP000258927"/>
    </source>
</evidence>
<gene>
    <name evidence="1" type="ORF">MXMO3_02615</name>
</gene>
<dbReference type="KEGG" id="mmyr:MXMO3_02615"/>
<dbReference type="RefSeq" id="WP_162889266.1">
    <property type="nucleotide sequence ID" value="NZ_CP021330.1"/>
</dbReference>
<dbReference type="InterPro" id="IPR021251">
    <property type="entry name" value="DUF2793"/>
</dbReference>
<proteinExistence type="predicted"/>
<keyword evidence="2" id="KW-1185">Reference proteome</keyword>
<dbReference type="STRING" id="1122213.GCA_000423365_00251"/>
<name>A0A2R4MGF2_9HYPH</name>
<protein>
    <recommendedName>
        <fullName evidence="3">DUF2793 domain-containing protein</fullName>
    </recommendedName>
</protein>
<dbReference type="Proteomes" id="UP000258927">
    <property type="component" value="Chromosome"/>
</dbReference>